<dbReference type="RefSeq" id="WP_122030416.1">
    <property type="nucleotide sequence ID" value="NZ_LS483254.1"/>
</dbReference>
<gene>
    <name evidence="2" type="ORF">BARAN1_0131</name>
</gene>
<dbReference type="InterPro" id="IPR036890">
    <property type="entry name" value="HATPase_C_sf"/>
</dbReference>
<dbReference type="SUPFAM" id="SSF55874">
    <property type="entry name" value="ATPase domain of HSP90 chaperone/DNA topoisomerase II/histidine kinase"/>
    <property type="match status" value="1"/>
</dbReference>
<feature type="compositionally biased region" description="Gly residues" evidence="1">
    <location>
        <begin position="401"/>
        <end position="413"/>
    </location>
</feature>
<dbReference type="AlphaFoldDB" id="A0A2X3KX54"/>
<dbReference type="EMBL" id="LS483254">
    <property type="protein sequence ID" value="SQD92156.1"/>
    <property type="molecule type" value="Genomic_DNA"/>
</dbReference>
<evidence type="ECO:0000256" key="1">
    <source>
        <dbReference type="SAM" id="MobiDB-lite"/>
    </source>
</evidence>
<proteinExistence type="predicted"/>
<reference evidence="3" key="1">
    <citation type="submission" date="2018-05" db="EMBL/GenBank/DDBJ databases">
        <authorList>
            <person name="Hao L."/>
        </authorList>
    </citation>
    <scope>NUCLEOTIDE SEQUENCE [LARGE SCALE GENOMIC DNA]</scope>
</reference>
<evidence type="ECO:0000313" key="2">
    <source>
        <dbReference type="EMBL" id="SQD92156.1"/>
    </source>
</evidence>
<accession>A0A2X3KX54</accession>
<dbReference type="Proteomes" id="UP000249818">
    <property type="component" value="Chromosome BARAN1"/>
</dbReference>
<organism evidence="2 3">
    <name type="scientific">Candidatus Bipolaricaulis anaerobius</name>
    <dbReference type="NCBI Taxonomy" id="2026885"/>
    <lineage>
        <taxon>Bacteria</taxon>
        <taxon>Candidatus Bipolaricaulota</taxon>
        <taxon>Candidatus Bipolaricaulia</taxon>
        <taxon>Candidatus Bipolaricaulales</taxon>
        <taxon>Candidatus Bipolaricaulaceae</taxon>
        <taxon>Candidatus Bipolaricaulis</taxon>
    </lineage>
</organism>
<sequence>MVDGTQHLLVRSHVARDLLQNAALFKTDKLVVWEYVSNGLEYVDPVVNPVVRVELDSRSKRITVQDNGRGMDWAGLENFFLMHGENVDRKLGRPGRGRFGTGKSAAFGIADVLRVTSVRNGRCSKVELRRKDIEAHNGEGPIPVNVLERDKPVSEPNGTVVEIESIHLQALDQPAIIRYIERQIARWPRNVTVIVNGQVCSVQEPAACREYIFKPTGSLLQRLGDVQLVVKVSKTPLDEEQRGIAVYSKGVLHETTLGGNENREMSQYIFGLLDVPALDDDRSPIPAFDLSRSMRLNPNNELVQSIHAFIGQKVDEVRRELVEEEKKRRRSEEARTLARRADEIARVINQDFQEFLERVARIRSLGHGVPERTGQQARSGSDQRDLVIGGDLPAQVIASTGGLGASGEGGNRGGTPRSINPEVAPGDANSEVRGRPAGGRGNRFGVSTGGFRVEFQRMGPEERRAHCLTDSRVIYVNLDHPQIVAAREGNNINDPGFLRLVTEVAFTEYAIALAHELASRGEFIDFTDPAVHIRETLNRVARRGAALYS</sequence>
<protein>
    <submittedName>
        <fullName evidence="2">Uncharacterized protein</fullName>
    </submittedName>
</protein>
<feature type="region of interest" description="Disordered" evidence="1">
    <location>
        <begin position="398"/>
        <end position="444"/>
    </location>
</feature>
<dbReference type="OrthoDB" id="5096633at2"/>
<name>A0A2X3KX54_9BACT</name>
<dbReference type="Gene3D" id="3.30.565.10">
    <property type="entry name" value="Histidine kinase-like ATPase, C-terminal domain"/>
    <property type="match status" value="1"/>
</dbReference>
<evidence type="ECO:0000313" key="3">
    <source>
        <dbReference type="Proteomes" id="UP000249818"/>
    </source>
</evidence>
<dbReference type="Pfam" id="PF13589">
    <property type="entry name" value="HATPase_c_3"/>
    <property type="match status" value="1"/>
</dbReference>
<dbReference type="KEGG" id="bana:BARAN1_0131"/>
<keyword evidence="3" id="KW-1185">Reference proteome</keyword>